<feature type="transmembrane region" description="Helical" evidence="6">
    <location>
        <begin position="336"/>
        <end position="356"/>
    </location>
</feature>
<feature type="transmembrane region" description="Helical" evidence="6">
    <location>
        <begin position="363"/>
        <end position="385"/>
    </location>
</feature>
<feature type="transmembrane region" description="Helical" evidence="6">
    <location>
        <begin position="194"/>
        <end position="215"/>
    </location>
</feature>
<evidence type="ECO:0000256" key="2">
    <source>
        <dbReference type="ARBA" id="ARBA00022448"/>
    </source>
</evidence>
<keyword evidence="3 6" id="KW-0812">Transmembrane</keyword>
<gene>
    <name evidence="8" type="ORF">CCHL11_10022</name>
</gene>
<feature type="transmembrane region" description="Helical" evidence="6">
    <location>
        <begin position="464"/>
        <end position="485"/>
    </location>
</feature>
<dbReference type="InterPro" id="IPR011701">
    <property type="entry name" value="MFS"/>
</dbReference>
<feature type="domain" description="Major facilitator superfamily (MFS) profile" evidence="7">
    <location>
        <begin position="67"/>
        <end position="486"/>
    </location>
</feature>
<dbReference type="PANTHER" id="PTHR43791">
    <property type="entry name" value="PERMEASE-RELATED"/>
    <property type="match status" value="1"/>
</dbReference>
<feature type="transmembrane region" description="Helical" evidence="6">
    <location>
        <begin position="303"/>
        <end position="324"/>
    </location>
</feature>
<organism evidence="8 9">
    <name type="scientific">Colletotrichum chlorophyti</name>
    <dbReference type="NCBI Taxonomy" id="708187"/>
    <lineage>
        <taxon>Eukaryota</taxon>
        <taxon>Fungi</taxon>
        <taxon>Dikarya</taxon>
        <taxon>Ascomycota</taxon>
        <taxon>Pezizomycotina</taxon>
        <taxon>Sordariomycetes</taxon>
        <taxon>Hypocreomycetidae</taxon>
        <taxon>Glomerellales</taxon>
        <taxon>Glomerellaceae</taxon>
        <taxon>Colletotrichum</taxon>
    </lineage>
</organism>
<feature type="transmembrane region" description="Helical" evidence="6">
    <location>
        <begin position="63"/>
        <end position="81"/>
    </location>
</feature>
<dbReference type="InterPro" id="IPR020846">
    <property type="entry name" value="MFS_dom"/>
</dbReference>
<evidence type="ECO:0000313" key="9">
    <source>
        <dbReference type="Proteomes" id="UP000186583"/>
    </source>
</evidence>
<comment type="subcellular location">
    <subcellularLocation>
        <location evidence="1">Membrane</location>
        <topology evidence="1">Multi-pass membrane protein</topology>
    </subcellularLocation>
</comment>
<protein>
    <submittedName>
        <fullName evidence="8">Putative transporter C1002.16c-like protein 24</fullName>
    </submittedName>
</protein>
<dbReference type="InterPro" id="IPR036259">
    <property type="entry name" value="MFS_trans_sf"/>
</dbReference>
<name>A0A1Q8RAV2_9PEZI</name>
<dbReference type="GO" id="GO:0016020">
    <property type="term" value="C:membrane"/>
    <property type="evidence" value="ECO:0007669"/>
    <property type="project" value="UniProtKB-SubCell"/>
</dbReference>
<feature type="transmembrane region" description="Helical" evidence="6">
    <location>
        <begin position="391"/>
        <end position="410"/>
    </location>
</feature>
<feature type="transmembrane region" description="Helical" evidence="6">
    <location>
        <begin position="227"/>
        <end position="250"/>
    </location>
</feature>
<evidence type="ECO:0000256" key="5">
    <source>
        <dbReference type="ARBA" id="ARBA00023136"/>
    </source>
</evidence>
<feature type="transmembrane region" description="Helical" evidence="6">
    <location>
        <begin position="133"/>
        <end position="153"/>
    </location>
</feature>
<dbReference type="PROSITE" id="PS50850">
    <property type="entry name" value="MFS"/>
    <property type="match status" value="1"/>
</dbReference>
<dbReference type="PANTHER" id="PTHR43791:SF54">
    <property type="entry name" value="MAJOR FACILITATOR SUPERFAMILY (MFS) PROFILE DOMAIN-CONTAINING PROTEIN-RELATED"/>
    <property type="match status" value="1"/>
</dbReference>
<dbReference type="SUPFAM" id="SSF103473">
    <property type="entry name" value="MFS general substrate transporter"/>
    <property type="match status" value="1"/>
</dbReference>
<evidence type="ECO:0000256" key="6">
    <source>
        <dbReference type="SAM" id="Phobius"/>
    </source>
</evidence>
<dbReference type="AlphaFoldDB" id="A0A1Q8RAV2"/>
<comment type="caution">
    <text evidence="8">The sequence shown here is derived from an EMBL/GenBank/DDBJ whole genome shotgun (WGS) entry which is preliminary data.</text>
</comment>
<keyword evidence="2" id="KW-0813">Transport</keyword>
<dbReference type="Gene3D" id="1.20.1250.20">
    <property type="entry name" value="MFS general substrate transporter like domains"/>
    <property type="match status" value="2"/>
</dbReference>
<dbReference type="Proteomes" id="UP000186583">
    <property type="component" value="Unassembled WGS sequence"/>
</dbReference>
<dbReference type="Pfam" id="PF07690">
    <property type="entry name" value="MFS_1"/>
    <property type="match status" value="1"/>
</dbReference>
<dbReference type="FunFam" id="1.20.1250.20:FF:000364">
    <property type="entry name" value="MFS general substrate transporter"/>
    <property type="match status" value="1"/>
</dbReference>
<dbReference type="GO" id="GO:0022857">
    <property type="term" value="F:transmembrane transporter activity"/>
    <property type="evidence" value="ECO:0007669"/>
    <property type="project" value="InterPro"/>
</dbReference>
<accession>A0A1Q8RAV2</accession>
<dbReference type="FunFam" id="1.20.1250.20:FF:000034">
    <property type="entry name" value="MFS general substrate transporter"/>
    <property type="match status" value="1"/>
</dbReference>
<keyword evidence="5 6" id="KW-0472">Membrane</keyword>
<evidence type="ECO:0000259" key="7">
    <source>
        <dbReference type="PROSITE" id="PS50850"/>
    </source>
</evidence>
<dbReference type="EMBL" id="MPGH01000256">
    <property type="protein sequence ID" value="OLN81314.1"/>
    <property type="molecule type" value="Genomic_DNA"/>
</dbReference>
<feature type="transmembrane region" description="Helical" evidence="6">
    <location>
        <begin position="101"/>
        <end position="121"/>
    </location>
</feature>
<proteinExistence type="predicted"/>
<evidence type="ECO:0000313" key="8">
    <source>
        <dbReference type="EMBL" id="OLN81314.1"/>
    </source>
</evidence>
<feature type="transmembrane region" description="Helical" evidence="6">
    <location>
        <begin position="431"/>
        <end position="452"/>
    </location>
</feature>
<evidence type="ECO:0000256" key="1">
    <source>
        <dbReference type="ARBA" id="ARBA00004141"/>
    </source>
</evidence>
<evidence type="ECO:0000256" key="3">
    <source>
        <dbReference type="ARBA" id="ARBA00022692"/>
    </source>
</evidence>
<sequence length="523" mass="57937">MSAADKPEIAFVDDREADNHGDSEKGPVVRTIDNMRVLGLSDDDAEFYANFTPEQRKRTTRKVDIRLVPMLAVLYLISHLDRANIGNAKIEGLADDLKLDGVQWNIALSLFFVPYILLEVPSNILLKKFTRPSVYLGSLVTIWGVIMTCHGLVHNFAGLLAVRLLLGVFEAGFYPGAVYLTSFWYMPRDLASRIAWFYCTSALSGAFSGLLAAAIAKMDGVGGYEGWRWIFLLEGIFTVVLGIATFFFLIDSPALSGRWLEPDEIRFLELQRFIKQGGRFKDEETEDKFKWQDLKAVVTNWRLYMQAWALLATSACSYGTKFTLPTITKAMGFDNTAAQLMTVPPYFCGALSAIFFARLSDRFYWRMPFVAIPLGLIAIGYSVIISLKGDLSGNIAAAMVGVIITCVGIYPVQPAGSSWASNNLAPASRRAIGVAFNICVGNIGGIIGSYMYLDSEKPKYYTGFGLSLAFGGSGFIVALLLEMSYKWGNAKKAKMSEAEVRARYTEEELMELGDKSPLFKYTL</sequence>
<keyword evidence="9" id="KW-1185">Reference proteome</keyword>
<keyword evidence="4 6" id="KW-1133">Transmembrane helix</keyword>
<reference evidence="8 9" key="1">
    <citation type="submission" date="2016-11" db="EMBL/GenBank/DDBJ databases">
        <title>Draft Genome Assembly of Colletotrichum chlorophyti a pathogen of herbaceous plants.</title>
        <authorList>
            <person name="Gan P."/>
            <person name="Narusaka M."/>
            <person name="Tsushima A."/>
            <person name="Narusaka Y."/>
            <person name="Takano Y."/>
            <person name="Shirasu K."/>
        </authorList>
    </citation>
    <scope>NUCLEOTIDE SEQUENCE [LARGE SCALE GENOMIC DNA]</scope>
    <source>
        <strain evidence="8 9">NTL11</strain>
    </source>
</reference>
<dbReference type="OrthoDB" id="2962993at2759"/>
<evidence type="ECO:0000256" key="4">
    <source>
        <dbReference type="ARBA" id="ARBA00022989"/>
    </source>
</evidence>
<feature type="transmembrane region" description="Helical" evidence="6">
    <location>
        <begin position="159"/>
        <end position="182"/>
    </location>
</feature>